<gene>
    <name evidence="2" type="ORF">SDC9_88410</name>
</gene>
<evidence type="ECO:0000313" key="2">
    <source>
        <dbReference type="EMBL" id="MPM41751.1"/>
    </source>
</evidence>
<keyword evidence="1" id="KW-0472">Membrane</keyword>
<keyword evidence="1" id="KW-1133">Transmembrane helix</keyword>
<organism evidence="2">
    <name type="scientific">bioreactor metagenome</name>
    <dbReference type="NCBI Taxonomy" id="1076179"/>
    <lineage>
        <taxon>unclassified sequences</taxon>
        <taxon>metagenomes</taxon>
        <taxon>ecological metagenomes</taxon>
    </lineage>
</organism>
<feature type="transmembrane region" description="Helical" evidence="1">
    <location>
        <begin position="12"/>
        <end position="35"/>
    </location>
</feature>
<protein>
    <submittedName>
        <fullName evidence="2">Uncharacterized protein</fullName>
    </submittedName>
</protein>
<dbReference type="EMBL" id="VSSQ01009478">
    <property type="protein sequence ID" value="MPM41751.1"/>
    <property type="molecule type" value="Genomic_DNA"/>
</dbReference>
<evidence type="ECO:0000256" key="1">
    <source>
        <dbReference type="SAM" id="Phobius"/>
    </source>
</evidence>
<proteinExistence type="predicted"/>
<reference evidence="2" key="1">
    <citation type="submission" date="2019-08" db="EMBL/GenBank/DDBJ databases">
        <authorList>
            <person name="Kucharzyk K."/>
            <person name="Murdoch R.W."/>
            <person name="Higgins S."/>
            <person name="Loffler F."/>
        </authorList>
    </citation>
    <scope>NUCLEOTIDE SEQUENCE</scope>
</reference>
<name>A0A644ZPG4_9ZZZZ</name>
<sequence length="55" mass="5681">MAVKVTLVPEQIVVADAAMLTLTAELLVTVIVIALDVAGLPVAHDSLEVSVQVTI</sequence>
<accession>A0A644ZPG4</accession>
<dbReference type="AlphaFoldDB" id="A0A644ZPG4"/>
<comment type="caution">
    <text evidence="2">The sequence shown here is derived from an EMBL/GenBank/DDBJ whole genome shotgun (WGS) entry which is preliminary data.</text>
</comment>
<keyword evidence="1" id="KW-0812">Transmembrane</keyword>